<dbReference type="EMBL" id="JAZDDF010000006">
    <property type="protein sequence ID" value="MEE1973437.1"/>
    <property type="molecule type" value="Genomic_DNA"/>
</dbReference>
<keyword evidence="2" id="KW-1185">Reference proteome</keyword>
<evidence type="ECO:0000313" key="1">
    <source>
        <dbReference type="EMBL" id="MEE1973437.1"/>
    </source>
</evidence>
<protein>
    <submittedName>
        <fullName evidence="1">Uncharacterized protein</fullName>
    </submittedName>
</protein>
<organism evidence="1 2">
    <name type="scientific">Maribacter flavus</name>
    <dbReference type="NCBI Taxonomy" id="1658664"/>
    <lineage>
        <taxon>Bacteria</taxon>
        <taxon>Pseudomonadati</taxon>
        <taxon>Bacteroidota</taxon>
        <taxon>Flavobacteriia</taxon>
        <taxon>Flavobacteriales</taxon>
        <taxon>Flavobacteriaceae</taxon>
        <taxon>Maribacter</taxon>
    </lineage>
</organism>
<accession>A0ABU7IKF9</accession>
<evidence type="ECO:0000313" key="2">
    <source>
        <dbReference type="Proteomes" id="UP001343698"/>
    </source>
</evidence>
<sequence>MANDYTFGQPAHNKIIATIIFWESISEGLCHLDRMAYVRT</sequence>
<name>A0ABU7IKF9_9FLAO</name>
<dbReference type="Proteomes" id="UP001343698">
    <property type="component" value="Unassembled WGS sequence"/>
</dbReference>
<reference evidence="1 2" key="1">
    <citation type="submission" date="2024-01" db="EMBL/GenBank/DDBJ databases">
        <title>Maribacter spp. originated from different algae showed divergent polysaccharides utilization ability.</title>
        <authorList>
            <person name="Wang H."/>
            <person name="Wu Y."/>
        </authorList>
    </citation>
    <scope>NUCLEOTIDE SEQUENCE [LARGE SCALE GENOMIC DNA]</scope>
    <source>
        <strain evidence="1 2">KPT27_14</strain>
    </source>
</reference>
<comment type="caution">
    <text evidence="1">The sequence shown here is derived from an EMBL/GenBank/DDBJ whole genome shotgun (WGS) entry which is preliminary data.</text>
</comment>
<gene>
    <name evidence="1" type="ORF">V1H85_13325</name>
</gene>
<proteinExistence type="predicted"/>
<dbReference type="RefSeq" id="WP_272637499.1">
    <property type="nucleotide sequence ID" value="NZ_JAZDDF010000006.1"/>
</dbReference>